<organism evidence="1 2">
    <name type="scientific">Leptospira interrogans serovar Grippotyphosa str. LT2186</name>
    <dbReference type="NCBI Taxonomy" id="1001599"/>
    <lineage>
        <taxon>Bacteria</taxon>
        <taxon>Pseudomonadati</taxon>
        <taxon>Spirochaetota</taxon>
        <taxon>Spirochaetia</taxon>
        <taxon>Leptospirales</taxon>
        <taxon>Leptospiraceae</taxon>
        <taxon>Leptospira</taxon>
    </lineage>
</organism>
<dbReference type="BioCyc" id="LINT1001599:G11K9-495-MONOMER"/>
<evidence type="ECO:0000313" key="1">
    <source>
        <dbReference type="EMBL" id="EMG12144.1"/>
    </source>
</evidence>
<reference evidence="1 2" key="1">
    <citation type="submission" date="2013-02" db="EMBL/GenBank/DDBJ databases">
        <authorList>
            <person name="Harkins D.M."/>
            <person name="Durkin A.S."/>
            <person name="Brinkac L.M."/>
            <person name="Haft D.H."/>
            <person name="Selengut J.D."/>
            <person name="Sanka R."/>
            <person name="DePew J."/>
            <person name="Purushe J."/>
            <person name="Tulsiani S.M."/>
            <person name="Graham G.C."/>
            <person name="Burns M.-A."/>
            <person name="Dohnt M.F."/>
            <person name="Smythe L.D."/>
            <person name="McKay D.B."/>
            <person name="Craig S.B."/>
            <person name="Vinetz J.M."/>
            <person name="Sutton G.G."/>
            <person name="Nierman W.C."/>
            <person name="Fouts D.E."/>
        </authorList>
    </citation>
    <scope>NUCLEOTIDE SEQUENCE [LARGE SCALE GENOMIC DNA]</scope>
    <source>
        <strain evidence="1 2">LT2186</strain>
    </source>
</reference>
<proteinExistence type="predicted"/>
<name>M3FXB5_LEPIR</name>
<evidence type="ECO:0000313" key="2">
    <source>
        <dbReference type="Proteomes" id="UP000011776"/>
    </source>
</evidence>
<dbReference type="Proteomes" id="UP000011776">
    <property type="component" value="Unassembled WGS sequence"/>
</dbReference>
<protein>
    <submittedName>
        <fullName evidence="1">Uncharacterized protein</fullName>
    </submittedName>
</protein>
<dbReference type="EMBL" id="AFME02000116">
    <property type="protein sequence ID" value="EMG12144.1"/>
    <property type="molecule type" value="Genomic_DNA"/>
</dbReference>
<accession>M3FXB5</accession>
<comment type="caution">
    <text evidence="1">The sequence shown here is derived from an EMBL/GenBank/DDBJ whole genome shotgun (WGS) entry which is preliminary data.</text>
</comment>
<gene>
    <name evidence="1" type="ORF">LEP1GSC151_2767</name>
</gene>
<dbReference type="AlphaFoldDB" id="M3FXB5"/>
<sequence>MPQPGERRLSNPKLTLDEYKNKLKEVILSYRINPNHEDFREYDEGKNDLIEDLIEEIDRTPQEDDHRDKLLARLVDAVGKENL</sequence>